<comment type="function">
    <text evidence="7">3'-5' exoribonuclease that releases 5'-nucleoside monophosphates and is involved in maturation of structured RNAs.</text>
</comment>
<feature type="region of interest" description="Disordered" evidence="8">
    <location>
        <begin position="1"/>
        <end position="20"/>
    </location>
</feature>
<dbReference type="PANTHER" id="PTHR23355:SF9">
    <property type="entry name" value="DIS3-LIKE EXONUCLEASE 2"/>
    <property type="match status" value="1"/>
</dbReference>
<dbReference type="GO" id="GO:0006402">
    <property type="term" value="P:mRNA catabolic process"/>
    <property type="evidence" value="ECO:0007669"/>
    <property type="project" value="TreeGrafter"/>
</dbReference>
<dbReference type="RefSeq" id="WP_099093641.1">
    <property type="nucleotide sequence ID" value="NZ_PDNU01000001.1"/>
</dbReference>
<evidence type="ECO:0000256" key="4">
    <source>
        <dbReference type="ARBA" id="ARBA00022801"/>
    </source>
</evidence>
<dbReference type="OrthoDB" id="9764149at2"/>
<dbReference type="GO" id="GO:0003723">
    <property type="term" value="F:RNA binding"/>
    <property type="evidence" value="ECO:0007669"/>
    <property type="project" value="UniProtKB-UniRule"/>
</dbReference>
<dbReference type="CDD" id="cd04471">
    <property type="entry name" value="S1_RNase_R"/>
    <property type="match status" value="1"/>
</dbReference>
<sequence length="741" mass="80566">MPGDPDAPDHAPAGPALPSREALRRFLREAPGRVGKSEIARHFGLGVEQRPALRSLMKALEEEGWVPEAGARPHRGGGTLPEMAALEVFGTDADGEPMARPIRWEGHGRPPLVLMRPERPGQPALAPGERILARVRPLGGGRYEGRTFKRIGGGPARILGVYQEGRIQPTDRRQRSEWSVSPENSGGAEPGELVLAEAMPGGPLGLRPARVVERLGPMDAPRAVSMLCIHAHRIPEHFPPEALAEAERARPIGPEGREDLRALPLVTIDGEDARDFDDAVWAAAEDGGWRVVVAIADVAHYVRPGSALDRAARERGNSVYFPDRVVPMLPEALSNGLCSLRPEEERACLFVEMRFDARGGKTGHRFGRGLMRSSARLTYEQVEAARVALDATLPMAGIEALYGAYAALAAARGRRGTLDLDLPERRVLLAEDGAVRGVVPRQRLDSHRLIEEFMVAANVCAAEELERRRQPLLYRVHERPSDEKLEALRQFLGAMELELPPSDQIHPRHFAGLLEQVADRPEARLVHEMVLRAQSQAAYAPENAGHFGLALARYAHFTSPIRRYADLVVHRALVSGLRLGADGLEEAEAAALEDTAEHITRTERRAAAAEREAVERYLALHMASRVGGMFAARISGVTRFGLFVTLEENGAGGLVPSSSLPDDQWTHEEAAHRLTGRHTRLCFSLGQAVEVRLAEAMPLTGGLLFQLLGGAAPAPGARRGRIRRGPPGGGRPAPARGARPR</sequence>
<dbReference type="EMBL" id="PDNU01000001">
    <property type="protein sequence ID" value="PHK96953.1"/>
    <property type="molecule type" value="Genomic_DNA"/>
</dbReference>
<evidence type="ECO:0000256" key="7">
    <source>
        <dbReference type="HAMAP-Rule" id="MF_01895"/>
    </source>
</evidence>
<keyword evidence="11" id="KW-1185">Reference proteome</keyword>
<dbReference type="Pfam" id="PF00575">
    <property type="entry name" value="S1"/>
    <property type="match status" value="1"/>
</dbReference>
<reference evidence="10 11" key="1">
    <citation type="submission" date="2017-10" db="EMBL/GenBank/DDBJ databases">
        <authorList>
            <person name="Banno H."/>
            <person name="Chua N.-H."/>
        </authorList>
    </citation>
    <scope>NUCLEOTIDE SEQUENCE [LARGE SCALE GENOMIC DNA]</scope>
    <source>
        <strain evidence="10 11">YW11</strain>
    </source>
</reference>
<dbReference type="NCBIfam" id="TIGR00358">
    <property type="entry name" value="3_prime_RNase"/>
    <property type="match status" value="1"/>
</dbReference>
<keyword evidence="4 7" id="KW-0378">Hydrolase</keyword>
<evidence type="ECO:0000256" key="1">
    <source>
        <dbReference type="ARBA" id="ARBA00001849"/>
    </source>
</evidence>
<proteinExistence type="inferred from homology"/>
<dbReference type="Gene3D" id="2.40.50.140">
    <property type="entry name" value="Nucleic acid-binding proteins"/>
    <property type="match status" value="1"/>
</dbReference>
<keyword evidence="5 7" id="KW-0269">Exonuclease</keyword>
<dbReference type="InterPro" id="IPR011805">
    <property type="entry name" value="RNase_R"/>
</dbReference>
<feature type="compositionally biased region" description="Low complexity" evidence="8">
    <location>
        <begin position="1"/>
        <end position="18"/>
    </location>
</feature>
<dbReference type="AlphaFoldDB" id="A0A2C7AGW5"/>
<evidence type="ECO:0000256" key="8">
    <source>
        <dbReference type="SAM" id="MobiDB-lite"/>
    </source>
</evidence>
<name>A0A2C7AGW5_9PROT</name>
<organism evidence="10 11">
    <name type="scientific">Teichococcus rhizosphaerae</name>
    <dbReference type="NCBI Taxonomy" id="1335062"/>
    <lineage>
        <taxon>Bacteria</taxon>
        <taxon>Pseudomonadati</taxon>
        <taxon>Pseudomonadota</taxon>
        <taxon>Alphaproteobacteria</taxon>
        <taxon>Acetobacterales</taxon>
        <taxon>Roseomonadaceae</taxon>
        <taxon>Roseomonas</taxon>
    </lineage>
</organism>
<evidence type="ECO:0000256" key="2">
    <source>
        <dbReference type="ARBA" id="ARBA00022490"/>
    </source>
</evidence>
<feature type="region of interest" description="Disordered" evidence="8">
    <location>
        <begin position="167"/>
        <end position="190"/>
    </location>
</feature>
<dbReference type="InterPro" id="IPR003029">
    <property type="entry name" value="S1_domain"/>
</dbReference>
<dbReference type="InterPro" id="IPR012340">
    <property type="entry name" value="NA-bd_OB-fold"/>
</dbReference>
<dbReference type="PANTHER" id="PTHR23355">
    <property type="entry name" value="RIBONUCLEASE"/>
    <property type="match status" value="1"/>
</dbReference>
<keyword evidence="2 7" id="KW-0963">Cytoplasm</keyword>
<dbReference type="GO" id="GO:0005829">
    <property type="term" value="C:cytosol"/>
    <property type="evidence" value="ECO:0007669"/>
    <property type="project" value="TreeGrafter"/>
</dbReference>
<dbReference type="Proteomes" id="UP000223527">
    <property type="component" value="Unassembled WGS sequence"/>
</dbReference>
<dbReference type="Pfam" id="PF17876">
    <property type="entry name" value="CSD2"/>
    <property type="match status" value="1"/>
</dbReference>
<keyword evidence="3 7" id="KW-0540">Nuclease</keyword>
<feature type="domain" description="S1 motif" evidence="9">
    <location>
        <begin position="627"/>
        <end position="708"/>
    </location>
</feature>
<comment type="subcellular location">
    <subcellularLocation>
        <location evidence="7">Cytoplasm</location>
    </subcellularLocation>
</comment>
<gene>
    <name evidence="7 10" type="primary">rnr</name>
    <name evidence="10" type="ORF">CR162_00840</name>
</gene>
<dbReference type="SUPFAM" id="SSF50249">
    <property type="entry name" value="Nucleic acid-binding proteins"/>
    <property type="match status" value="2"/>
</dbReference>
<evidence type="ECO:0000259" key="9">
    <source>
        <dbReference type="PROSITE" id="PS50126"/>
    </source>
</evidence>
<evidence type="ECO:0000313" key="11">
    <source>
        <dbReference type="Proteomes" id="UP000223527"/>
    </source>
</evidence>
<dbReference type="GO" id="GO:0008859">
    <property type="term" value="F:exoribonuclease II activity"/>
    <property type="evidence" value="ECO:0007669"/>
    <property type="project" value="UniProtKB-UniRule"/>
</dbReference>
<keyword evidence="6 7" id="KW-0694">RNA-binding</keyword>
<dbReference type="Pfam" id="PF00773">
    <property type="entry name" value="RNB"/>
    <property type="match status" value="1"/>
</dbReference>
<comment type="caution">
    <text evidence="10">The sequence shown here is derived from an EMBL/GenBank/DDBJ whole genome shotgun (WGS) entry which is preliminary data.</text>
</comment>
<protein>
    <recommendedName>
        <fullName evidence="7">Ribonuclease R</fullName>
        <shortName evidence="7">RNase R</shortName>
        <ecNumber evidence="7">3.1.13.1</ecNumber>
    </recommendedName>
</protein>
<dbReference type="HAMAP" id="MF_01895">
    <property type="entry name" value="RNase_R"/>
    <property type="match status" value="1"/>
</dbReference>
<evidence type="ECO:0000313" key="10">
    <source>
        <dbReference type="EMBL" id="PHK96953.1"/>
    </source>
</evidence>
<dbReference type="InterPro" id="IPR040476">
    <property type="entry name" value="CSD2"/>
</dbReference>
<dbReference type="InterPro" id="IPR022966">
    <property type="entry name" value="RNase_II/R_CS"/>
</dbReference>
<evidence type="ECO:0000256" key="6">
    <source>
        <dbReference type="ARBA" id="ARBA00022884"/>
    </source>
</evidence>
<dbReference type="PROSITE" id="PS50126">
    <property type="entry name" value="S1"/>
    <property type="match status" value="1"/>
</dbReference>
<comment type="catalytic activity">
    <reaction evidence="1 7">
        <text>Exonucleolytic cleavage in the 3'- to 5'-direction to yield nucleoside 5'-phosphates.</text>
        <dbReference type="EC" id="3.1.13.1"/>
    </reaction>
</comment>
<dbReference type="NCBIfam" id="TIGR02063">
    <property type="entry name" value="RNase_R"/>
    <property type="match status" value="1"/>
</dbReference>
<dbReference type="InterPro" id="IPR001900">
    <property type="entry name" value="RNase_II/R"/>
</dbReference>
<feature type="compositionally biased region" description="Low complexity" evidence="8">
    <location>
        <begin position="732"/>
        <end position="741"/>
    </location>
</feature>
<comment type="similarity">
    <text evidence="7">Belongs to the RNR ribonuclease family. RNase R subfamily.</text>
</comment>
<feature type="region of interest" description="Disordered" evidence="8">
    <location>
        <begin position="715"/>
        <end position="741"/>
    </location>
</feature>
<evidence type="ECO:0000256" key="5">
    <source>
        <dbReference type="ARBA" id="ARBA00022839"/>
    </source>
</evidence>
<accession>A0A2C7AGW5</accession>
<dbReference type="InterPro" id="IPR004476">
    <property type="entry name" value="RNase_II/RNase_R"/>
</dbReference>
<dbReference type="SMART" id="SM00955">
    <property type="entry name" value="RNB"/>
    <property type="match status" value="1"/>
</dbReference>
<dbReference type="EC" id="3.1.13.1" evidence="7"/>
<dbReference type="PROSITE" id="PS01175">
    <property type="entry name" value="RIBONUCLEASE_II"/>
    <property type="match status" value="1"/>
</dbReference>
<dbReference type="InterPro" id="IPR050180">
    <property type="entry name" value="RNR_Ribonuclease"/>
</dbReference>
<evidence type="ECO:0000256" key="3">
    <source>
        <dbReference type="ARBA" id="ARBA00022722"/>
    </source>
</evidence>